<name>A0A397I9L9_9GLOM</name>
<organism evidence="1 2">
    <name type="scientific">Diversispora epigaea</name>
    <dbReference type="NCBI Taxonomy" id="1348612"/>
    <lineage>
        <taxon>Eukaryota</taxon>
        <taxon>Fungi</taxon>
        <taxon>Fungi incertae sedis</taxon>
        <taxon>Mucoromycota</taxon>
        <taxon>Glomeromycotina</taxon>
        <taxon>Glomeromycetes</taxon>
        <taxon>Diversisporales</taxon>
        <taxon>Diversisporaceae</taxon>
        <taxon>Diversispora</taxon>
    </lineage>
</organism>
<keyword evidence="2" id="KW-1185">Reference proteome</keyword>
<dbReference type="AlphaFoldDB" id="A0A397I9L9"/>
<proteinExistence type="predicted"/>
<comment type="caution">
    <text evidence="1">The sequence shown here is derived from an EMBL/GenBank/DDBJ whole genome shotgun (WGS) entry which is preliminary data.</text>
</comment>
<dbReference type="EMBL" id="PQFF01000241">
    <property type="protein sequence ID" value="RHZ70968.1"/>
    <property type="molecule type" value="Genomic_DNA"/>
</dbReference>
<reference evidence="1 2" key="1">
    <citation type="submission" date="2018-08" db="EMBL/GenBank/DDBJ databases">
        <title>Genome and evolution of the arbuscular mycorrhizal fungus Diversispora epigaea (formerly Glomus versiforme) and its bacterial endosymbionts.</title>
        <authorList>
            <person name="Sun X."/>
            <person name="Fei Z."/>
            <person name="Harrison M."/>
        </authorList>
    </citation>
    <scope>NUCLEOTIDE SEQUENCE [LARGE SCALE GENOMIC DNA]</scope>
    <source>
        <strain evidence="1 2">IT104</strain>
    </source>
</reference>
<protein>
    <submittedName>
        <fullName evidence="1">Uncharacterized protein</fullName>
    </submittedName>
</protein>
<evidence type="ECO:0000313" key="2">
    <source>
        <dbReference type="Proteomes" id="UP000266861"/>
    </source>
</evidence>
<dbReference type="Proteomes" id="UP000266861">
    <property type="component" value="Unassembled WGS sequence"/>
</dbReference>
<accession>A0A397I9L9</accession>
<sequence length="168" mass="19745">MKYWREVRIPDEDLTNKGIYGQLNEGRFKWGVQISRWWNPLATEEPLKSHIRKTAKIFCLATIPVSLKTAPEGNHLERFRPVSLKTAPEGNHLERFRETATIIKRKVTVRTRELIARGSILYKNSDKEYLQQQIVMNKEKINDIHRSTTEKESENWKTTVEKLKTGIK</sequence>
<gene>
    <name evidence="1" type="ORF">Glove_264g57</name>
</gene>
<evidence type="ECO:0000313" key="1">
    <source>
        <dbReference type="EMBL" id="RHZ70968.1"/>
    </source>
</evidence>